<accession>A0A3P7N523</accession>
<protein>
    <submittedName>
        <fullName evidence="2">Uncharacterized protein</fullName>
    </submittedName>
</protein>
<name>A0A3P7N523_DIBLA</name>
<dbReference type="AlphaFoldDB" id="A0A3P7N523"/>
<evidence type="ECO:0000256" key="1">
    <source>
        <dbReference type="SAM" id="Phobius"/>
    </source>
</evidence>
<feature type="transmembrane region" description="Helical" evidence="1">
    <location>
        <begin position="35"/>
        <end position="60"/>
    </location>
</feature>
<keyword evidence="1" id="KW-0812">Transmembrane</keyword>
<dbReference type="EMBL" id="UYRU01091016">
    <property type="protein sequence ID" value="VDN37494.1"/>
    <property type="molecule type" value="Genomic_DNA"/>
</dbReference>
<keyword evidence="1" id="KW-0472">Membrane</keyword>
<keyword evidence="1" id="KW-1133">Transmembrane helix</keyword>
<organism evidence="2 3">
    <name type="scientific">Dibothriocephalus latus</name>
    <name type="common">Fish tapeworm</name>
    <name type="synonym">Diphyllobothrium latum</name>
    <dbReference type="NCBI Taxonomy" id="60516"/>
    <lineage>
        <taxon>Eukaryota</taxon>
        <taxon>Metazoa</taxon>
        <taxon>Spiralia</taxon>
        <taxon>Lophotrochozoa</taxon>
        <taxon>Platyhelminthes</taxon>
        <taxon>Cestoda</taxon>
        <taxon>Eucestoda</taxon>
        <taxon>Diphyllobothriidea</taxon>
        <taxon>Diphyllobothriidae</taxon>
        <taxon>Dibothriocephalus</taxon>
    </lineage>
</organism>
<proteinExistence type="predicted"/>
<dbReference type="Proteomes" id="UP000281553">
    <property type="component" value="Unassembled WGS sequence"/>
</dbReference>
<evidence type="ECO:0000313" key="3">
    <source>
        <dbReference type="Proteomes" id="UP000281553"/>
    </source>
</evidence>
<evidence type="ECO:0000313" key="2">
    <source>
        <dbReference type="EMBL" id="VDN37494.1"/>
    </source>
</evidence>
<sequence length="79" mass="8751">MNASKVSNAPVCDYWWIQNYSLLYVDNLCEAPTEFALLGTVSFCLTLLNIVLIIITGYSVNWVGCSNQSPPCFSPLSQL</sequence>
<keyword evidence="3" id="KW-1185">Reference proteome</keyword>
<reference evidence="2 3" key="1">
    <citation type="submission" date="2018-11" db="EMBL/GenBank/DDBJ databases">
        <authorList>
            <consortium name="Pathogen Informatics"/>
        </authorList>
    </citation>
    <scope>NUCLEOTIDE SEQUENCE [LARGE SCALE GENOMIC DNA]</scope>
</reference>
<gene>
    <name evidence="2" type="ORF">DILT_LOCUS17336</name>
</gene>
<dbReference type="OrthoDB" id="543859at2759"/>